<dbReference type="Gene3D" id="3.40.50.620">
    <property type="entry name" value="HUPs"/>
    <property type="match status" value="1"/>
</dbReference>
<dbReference type="InterPro" id="IPR014729">
    <property type="entry name" value="Rossmann-like_a/b/a_fold"/>
</dbReference>
<comment type="similarity">
    <text evidence="1">Belongs to the universal stress protein A family.</text>
</comment>
<dbReference type="CDD" id="cd00293">
    <property type="entry name" value="USP-like"/>
    <property type="match status" value="1"/>
</dbReference>
<dbReference type="KEGG" id="haq:DU484_09115"/>
<gene>
    <name evidence="4" type="ORF">DU484_09115</name>
    <name evidence="3" type="ORF">DU500_09365</name>
</gene>
<evidence type="ECO:0000313" key="6">
    <source>
        <dbReference type="Proteomes" id="UP000253273"/>
    </source>
</evidence>
<dbReference type="Pfam" id="PF00582">
    <property type="entry name" value="Usp"/>
    <property type="match status" value="1"/>
</dbReference>
<dbReference type="EMBL" id="CP031150">
    <property type="protein sequence ID" value="AXG06620.1"/>
    <property type="molecule type" value="Genomic_DNA"/>
</dbReference>
<dbReference type="InterPro" id="IPR006015">
    <property type="entry name" value="Universal_stress_UspA"/>
</dbReference>
<dbReference type="KEGG" id="haj:DU500_09365"/>
<accession>A0A345ECS3</accession>
<dbReference type="PRINTS" id="PR01438">
    <property type="entry name" value="UNVRSLSTRESS"/>
</dbReference>
<evidence type="ECO:0000256" key="1">
    <source>
        <dbReference type="ARBA" id="ARBA00008791"/>
    </source>
</evidence>
<dbReference type="Proteomes" id="UP000252985">
    <property type="component" value="Chromosome"/>
</dbReference>
<feature type="domain" description="UspA" evidence="2">
    <location>
        <begin position="1"/>
        <end position="141"/>
    </location>
</feature>
<evidence type="ECO:0000313" key="5">
    <source>
        <dbReference type="Proteomes" id="UP000252985"/>
    </source>
</evidence>
<name>A0A345E348_9EURY</name>
<keyword evidence="6" id="KW-1185">Reference proteome</keyword>
<dbReference type="RefSeq" id="WP_114585758.1">
    <property type="nucleotide sequence ID" value="NZ_CP031148.1"/>
</dbReference>
<dbReference type="PANTHER" id="PTHR46268:SF6">
    <property type="entry name" value="UNIVERSAL STRESS PROTEIN UP12"/>
    <property type="match status" value="1"/>
</dbReference>
<dbReference type="PANTHER" id="PTHR46268">
    <property type="entry name" value="STRESS RESPONSE PROTEIN NHAX"/>
    <property type="match status" value="1"/>
</dbReference>
<reference evidence="4 5" key="1">
    <citation type="submission" date="2018-07" db="EMBL/GenBank/DDBJ databases">
        <title>Genome sequences of Haloplanus sp. CBA1112.</title>
        <authorList>
            <person name="Kim Y.B."/>
            <person name="Roh S.W."/>
        </authorList>
    </citation>
    <scope>NUCLEOTIDE SEQUENCE [LARGE SCALE GENOMIC DNA]</scope>
    <source>
        <strain evidence="4 5">CBA1112</strain>
    </source>
</reference>
<dbReference type="SUPFAM" id="SSF52402">
    <property type="entry name" value="Adenine nucleotide alpha hydrolases-like"/>
    <property type="match status" value="1"/>
</dbReference>
<dbReference type="EMBL" id="CP031148">
    <property type="protein sequence ID" value="AXG09995.1"/>
    <property type="molecule type" value="Genomic_DNA"/>
</dbReference>
<dbReference type="InterPro" id="IPR006016">
    <property type="entry name" value="UspA"/>
</dbReference>
<accession>A0A345E348</accession>
<evidence type="ECO:0000313" key="3">
    <source>
        <dbReference type="EMBL" id="AXG06620.1"/>
    </source>
</evidence>
<protein>
    <submittedName>
        <fullName evidence="3">Universal stress protein</fullName>
    </submittedName>
</protein>
<reference evidence="3 6" key="2">
    <citation type="submission" date="2018-07" db="EMBL/GenBank/DDBJ databases">
        <title>Genome sequences of Haloplanus sp. CBA1113.</title>
        <authorList>
            <person name="Kim Y.B."/>
            <person name="Roh S.W."/>
        </authorList>
    </citation>
    <scope>NUCLEOTIDE SEQUENCE [LARGE SCALE GENOMIC DNA]</scope>
    <source>
        <strain evidence="3 6">CBA1113</strain>
    </source>
</reference>
<dbReference type="AlphaFoldDB" id="A0A345E348"/>
<dbReference type="OrthoDB" id="105697at2157"/>
<evidence type="ECO:0000259" key="2">
    <source>
        <dbReference type="Pfam" id="PF00582"/>
    </source>
</evidence>
<organism evidence="3 6">
    <name type="scientific">Haloplanus rubicundus</name>
    <dbReference type="NCBI Taxonomy" id="1547898"/>
    <lineage>
        <taxon>Archaea</taxon>
        <taxon>Methanobacteriati</taxon>
        <taxon>Methanobacteriota</taxon>
        <taxon>Stenosarchaea group</taxon>
        <taxon>Halobacteria</taxon>
        <taxon>Halobacteriales</taxon>
        <taxon>Haloferacaceae</taxon>
        <taxon>Haloplanus</taxon>
    </lineage>
</organism>
<evidence type="ECO:0000313" key="4">
    <source>
        <dbReference type="EMBL" id="AXG09995.1"/>
    </source>
</evidence>
<dbReference type="Proteomes" id="UP000253273">
    <property type="component" value="Chromosome"/>
</dbReference>
<dbReference type="GeneID" id="37287135"/>
<proteinExistence type="inferred from homology"/>
<sequence length="145" mass="15345">MYDHVLVPTDGSDPAMAATEHALAIAERFDATVHALYVVDVDGIAHEAPGLGLDALRDALHEEGEAATAAVSERAADRGVDVTEAVIEGLAEDAIVDYAEGNSIDLIVMGTHGRRGVERYVVGSVTERVVRATDVPTLVVRGKWD</sequence>